<gene>
    <name evidence="1" type="ORF">SAMN05216276_10188</name>
</gene>
<protein>
    <submittedName>
        <fullName evidence="1">Uncharacterized protein</fullName>
    </submittedName>
</protein>
<organism evidence="1 2">
    <name type="scientific">Streptosporangium subroseum</name>
    <dbReference type="NCBI Taxonomy" id="106412"/>
    <lineage>
        <taxon>Bacteria</taxon>
        <taxon>Bacillati</taxon>
        <taxon>Actinomycetota</taxon>
        <taxon>Actinomycetes</taxon>
        <taxon>Streptosporangiales</taxon>
        <taxon>Streptosporangiaceae</taxon>
        <taxon>Streptosporangium</taxon>
    </lineage>
</organism>
<reference evidence="1 2" key="1">
    <citation type="submission" date="2017-06" db="EMBL/GenBank/DDBJ databases">
        <authorList>
            <person name="Kim H.J."/>
            <person name="Triplett B.A."/>
        </authorList>
    </citation>
    <scope>NUCLEOTIDE SEQUENCE [LARGE SCALE GENOMIC DNA]</scope>
    <source>
        <strain evidence="1 2">CGMCC 4.2132</strain>
    </source>
</reference>
<dbReference type="Proteomes" id="UP000198282">
    <property type="component" value="Unassembled WGS sequence"/>
</dbReference>
<dbReference type="AlphaFoldDB" id="A0A239HXT5"/>
<sequence length="128" mass="13821">MVEVKTEALKIATQDLIRVLLPMAEDIRAVVEGTHLSQMAWGLIGSVTVANNYTPAQEYQAKQAVGFVNSLNGINAGLLSVVANYREAELVAAKAINDTGKILDLEAKLKQDRVDLAEAQKKDQGLTD</sequence>
<keyword evidence="2" id="KW-1185">Reference proteome</keyword>
<evidence type="ECO:0000313" key="2">
    <source>
        <dbReference type="Proteomes" id="UP000198282"/>
    </source>
</evidence>
<dbReference type="EMBL" id="FZOD01000018">
    <property type="protein sequence ID" value="SNS86052.1"/>
    <property type="molecule type" value="Genomic_DNA"/>
</dbReference>
<evidence type="ECO:0000313" key="1">
    <source>
        <dbReference type="EMBL" id="SNS86052.1"/>
    </source>
</evidence>
<name>A0A239HXT5_9ACTN</name>
<proteinExistence type="predicted"/>
<accession>A0A239HXT5</accession>